<name>A0ACC2HUF5_9PEZI</name>
<sequence length="575" mass="65056">MSPPSRAVDELDLAELSPRPEDALLAHGVPEHTAHNSSPSIVRNGGDPSMAYLQNKGDSARAQASVTFRDQEPPSPGAGRGAIHNYRPEKRASHRQHQQQHQQRQQRQQHQHTTKPPEIWRPSFVTESDPPYAEMHAGTAGPQLSFFGSMFMARPTYTERTPPTNVDRSFKLIERRERQMQQELQQLLDAQDYALEKHLASTTPDDERGQEQEQGQGQGQGREQAAPRSWTRVSDAPGGHVVPVRQPKKRQLSKKEARLGIARCMSLLSDLKNEEEAYIATALAERKAALSKLRNLTTKRNSIVAGMNAIESDSGQPLRNEIEKMEHQHRAICDDILKLEERLHGLKRTKNRLEGRIAEARSARDSELSGYKGALNECDKRIDDMMTYPGVSVLEVEGLMVQDADLRALAGQHISGFEFLSLRPERRTLPMAKDWWEGEVQVLELRKVAVDKERAALEEGTQLWQNMLSRLEEHDQHLKSTFDAMSAYAAMQPQLQRRRQEQTSSSTNLGEILKGQYTKCTETAHELEELYVYAETQGWKLLVTALGAEINYFQSLKAQLGDTLRFHAFPCKSAW</sequence>
<evidence type="ECO:0000313" key="2">
    <source>
        <dbReference type="Proteomes" id="UP001153334"/>
    </source>
</evidence>
<comment type="caution">
    <text evidence="1">The sequence shown here is derived from an EMBL/GenBank/DDBJ whole genome shotgun (WGS) entry which is preliminary data.</text>
</comment>
<organism evidence="1 2">
    <name type="scientific">Nemania bipapillata</name>
    <dbReference type="NCBI Taxonomy" id="110536"/>
    <lineage>
        <taxon>Eukaryota</taxon>
        <taxon>Fungi</taxon>
        <taxon>Dikarya</taxon>
        <taxon>Ascomycota</taxon>
        <taxon>Pezizomycotina</taxon>
        <taxon>Sordariomycetes</taxon>
        <taxon>Xylariomycetidae</taxon>
        <taxon>Xylariales</taxon>
        <taxon>Xylariaceae</taxon>
        <taxon>Nemania</taxon>
    </lineage>
</organism>
<reference evidence="1" key="1">
    <citation type="submission" date="2022-11" db="EMBL/GenBank/DDBJ databases">
        <title>Genome Sequence of Nemania bipapillata.</title>
        <authorList>
            <person name="Buettner E."/>
        </authorList>
    </citation>
    <scope>NUCLEOTIDE SEQUENCE</scope>
    <source>
        <strain evidence="1">CP14</strain>
    </source>
</reference>
<dbReference type="Proteomes" id="UP001153334">
    <property type="component" value="Unassembled WGS sequence"/>
</dbReference>
<evidence type="ECO:0000313" key="1">
    <source>
        <dbReference type="EMBL" id="KAJ8106156.1"/>
    </source>
</evidence>
<keyword evidence="2" id="KW-1185">Reference proteome</keyword>
<accession>A0ACC2HUF5</accession>
<gene>
    <name evidence="1" type="ORF">ONZ43_g7157</name>
</gene>
<proteinExistence type="predicted"/>
<dbReference type="EMBL" id="JAPESX010002939">
    <property type="protein sequence ID" value="KAJ8106156.1"/>
    <property type="molecule type" value="Genomic_DNA"/>
</dbReference>
<protein>
    <submittedName>
        <fullName evidence="1">Uncharacterized protein</fullName>
    </submittedName>
</protein>